<dbReference type="AlphaFoldDB" id="A0A381QY34"/>
<proteinExistence type="predicted"/>
<feature type="compositionally biased region" description="Acidic residues" evidence="1">
    <location>
        <begin position="579"/>
        <end position="589"/>
    </location>
</feature>
<evidence type="ECO:0000313" key="3">
    <source>
        <dbReference type="EMBL" id="SUZ83458.1"/>
    </source>
</evidence>
<feature type="compositionally biased region" description="Low complexity" evidence="1">
    <location>
        <begin position="372"/>
        <end position="383"/>
    </location>
</feature>
<feature type="domain" description="NYN" evidence="2">
    <location>
        <begin position="11"/>
        <end position="173"/>
    </location>
</feature>
<dbReference type="CDD" id="cd10146">
    <property type="entry name" value="LabA_like_C"/>
    <property type="match status" value="1"/>
</dbReference>
<feature type="region of interest" description="Disordered" evidence="1">
    <location>
        <begin position="574"/>
        <end position="616"/>
    </location>
</feature>
<protein>
    <recommendedName>
        <fullName evidence="2">NYN domain-containing protein</fullName>
    </recommendedName>
</protein>
<sequence length="616" mass="67563">MQSSLNSATDVALFIDWENFKISLAVGQRTPNVSALKEEVSNHGRVVIAKAYADWVTRAPELRGASQFLNDPPSLYAAGIEPVFVPTRAPSPNATNANGMRTGRIKNSVDVKMTADCIEIAHSYPNIGTYVLVSGDSDFIHVVNALRTMGKRVVVVGVSWSTSRRLSDNVDTLVLYDVDVDPPVVSAETAAPSAAASSAEPALDRTSATDLNDIIRAIEGIIQDERKAGGNPLLTSIKQRLVRRYPDFDEKKLGYSGFKRLMARVAQNGNVRLITAGLVDWAIMADEVIPEGATEATFSVPSDRPGRRRGRLPRSRQQEETAEPELVSSEIDDSSVVEDTETDHDPIPAITPNVRHDHDVRNEQAEEYPYQTPESEPSTPSSPFGDNAELAQSLQEAISNLNMPTEPDDGMLADRVSDLILMANTLEHQEGVSHVAFNFLVAEICDALGQGLEAESAEITQRWGQSSSRTYVSKMLRSLSDGEFFLKGNHSWRDETSGQNRRRRTFNLNHDHPLVQQAIAARSGDGAAPTPIDESSPYTEQQEPQDTMHFGNYGDSHESGEVADSVESYVAAIIAELPDLPDDEEDEDYESGKSAAEARAETGFMSRLFRPRPRRN</sequence>
<evidence type="ECO:0000256" key="1">
    <source>
        <dbReference type="SAM" id="MobiDB-lite"/>
    </source>
</evidence>
<name>A0A381QY34_9ZZZZ</name>
<evidence type="ECO:0000259" key="2">
    <source>
        <dbReference type="Pfam" id="PF01936"/>
    </source>
</evidence>
<dbReference type="PANTHER" id="PTHR35811:SF1">
    <property type="entry name" value="HTH OST-TYPE DOMAIN-CONTAINING PROTEIN"/>
    <property type="match status" value="1"/>
</dbReference>
<dbReference type="CDD" id="cd11297">
    <property type="entry name" value="PIN_LabA-like_N_1"/>
    <property type="match status" value="1"/>
</dbReference>
<feature type="compositionally biased region" description="Acidic residues" evidence="1">
    <location>
        <begin position="330"/>
        <end position="342"/>
    </location>
</feature>
<reference evidence="3" key="1">
    <citation type="submission" date="2018-05" db="EMBL/GenBank/DDBJ databases">
        <authorList>
            <person name="Lanie J.A."/>
            <person name="Ng W.-L."/>
            <person name="Kazmierczak K.M."/>
            <person name="Andrzejewski T.M."/>
            <person name="Davidsen T.M."/>
            <person name="Wayne K.J."/>
            <person name="Tettelin H."/>
            <person name="Glass J.I."/>
            <person name="Rusch D."/>
            <person name="Podicherti R."/>
            <person name="Tsui H.-C.T."/>
            <person name="Winkler M.E."/>
        </authorList>
    </citation>
    <scope>NUCLEOTIDE SEQUENCE</scope>
</reference>
<organism evidence="3">
    <name type="scientific">marine metagenome</name>
    <dbReference type="NCBI Taxonomy" id="408172"/>
    <lineage>
        <taxon>unclassified sequences</taxon>
        <taxon>metagenomes</taxon>
        <taxon>ecological metagenomes</taxon>
    </lineage>
</organism>
<dbReference type="GO" id="GO:0004540">
    <property type="term" value="F:RNA nuclease activity"/>
    <property type="evidence" value="ECO:0007669"/>
    <property type="project" value="InterPro"/>
</dbReference>
<feature type="compositionally biased region" description="Polar residues" evidence="1">
    <location>
        <begin position="536"/>
        <end position="545"/>
    </location>
</feature>
<feature type="region of interest" description="Disordered" evidence="1">
    <location>
        <begin position="521"/>
        <end position="562"/>
    </location>
</feature>
<gene>
    <name evidence="3" type="ORF">METZ01_LOCUS36312</name>
</gene>
<dbReference type="Gene3D" id="3.40.50.1010">
    <property type="entry name" value="5'-nuclease"/>
    <property type="match status" value="1"/>
</dbReference>
<dbReference type="EMBL" id="UINC01001551">
    <property type="protein sequence ID" value="SUZ83458.1"/>
    <property type="molecule type" value="Genomic_DNA"/>
</dbReference>
<dbReference type="InterPro" id="IPR021139">
    <property type="entry name" value="NYN"/>
</dbReference>
<accession>A0A381QY34</accession>
<dbReference type="PANTHER" id="PTHR35811">
    <property type="entry name" value="SLR1870 PROTEIN"/>
    <property type="match status" value="1"/>
</dbReference>
<dbReference type="Pfam" id="PF01936">
    <property type="entry name" value="NYN"/>
    <property type="match status" value="1"/>
</dbReference>
<feature type="compositionally biased region" description="Basic and acidic residues" evidence="1">
    <location>
        <begin position="354"/>
        <end position="364"/>
    </location>
</feature>
<feature type="region of interest" description="Disordered" evidence="1">
    <location>
        <begin position="295"/>
        <end position="387"/>
    </location>
</feature>